<sequence length="167" mass="19116">MILALDVHYKDDGSAKSVGVLFNLKDSQPKEILVAYLEETDEYIPGEFYKRELLCLLKIVEKVSMHDLEAIVIDGYVYIDNEKRFGLGGYLWQTLNEQIPIIGVAKNFYHGNNETVKQIYRGKSKKPLYISSVGLELDTASDFITQMPGEFRIPHLLKQLDTITKEK</sequence>
<dbReference type="Gene3D" id="3.30.2170.10">
    <property type="entry name" value="archaeoglobus fulgidus dsm 4304 superfamily"/>
    <property type="match status" value="1"/>
</dbReference>
<dbReference type="EMBL" id="BMJO01000011">
    <property type="protein sequence ID" value="GGE70973.1"/>
    <property type="molecule type" value="Genomic_DNA"/>
</dbReference>
<dbReference type="Proteomes" id="UP000295684">
    <property type="component" value="Unassembled WGS sequence"/>
</dbReference>
<evidence type="ECO:0000313" key="3">
    <source>
        <dbReference type="Proteomes" id="UP000295684"/>
    </source>
</evidence>
<reference evidence="4" key="2">
    <citation type="journal article" date="2019" name="Int. J. Syst. Evol. Microbiol.">
        <title>The Global Catalogue of Microorganisms (GCM) 10K type strain sequencing project: providing services to taxonomists for standard genome sequencing and annotation.</title>
        <authorList>
            <consortium name="The Broad Institute Genomics Platform"/>
            <consortium name="The Broad Institute Genome Sequencing Center for Infectious Disease"/>
            <person name="Wu L."/>
            <person name="Ma J."/>
        </authorList>
    </citation>
    <scope>NUCLEOTIDE SEQUENCE [LARGE SCALE GENOMIC DNA]</scope>
    <source>
        <strain evidence="4">CGMCC 1.15644</strain>
    </source>
</reference>
<reference evidence="1" key="1">
    <citation type="journal article" date="2014" name="Int. J. Syst. Evol. Microbiol.">
        <title>Complete genome of a new Firmicutes species belonging to the dominant human colonic microbiota ('Ruminococcus bicirculans') reveals two chromosomes and a selective capacity to utilize plant glucans.</title>
        <authorList>
            <consortium name="NISC Comparative Sequencing Program"/>
            <person name="Wegmann U."/>
            <person name="Louis P."/>
            <person name="Goesmann A."/>
            <person name="Henrissat B."/>
            <person name="Duncan S.H."/>
            <person name="Flint H.J."/>
        </authorList>
    </citation>
    <scope>NUCLEOTIDE SEQUENCE</scope>
    <source>
        <strain evidence="1">CGMCC 1.15644</strain>
    </source>
</reference>
<protein>
    <submittedName>
        <fullName evidence="2">Endonuclease V</fullName>
    </submittedName>
</protein>
<dbReference type="Proteomes" id="UP000622648">
    <property type="component" value="Unassembled WGS sequence"/>
</dbReference>
<dbReference type="GO" id="GO:0004519">
    <property type="term" value="F:endonuclease activity"/>
    <property type="evidence" value="ECO:0007669"/>
    <property type="project" value="UniProtKB-KW"/>
</dbReference>
<dbReference type="InterPro" id="IPR007581">
    <property type="entry name" value="Endonuclease-V"/>
</dbReference>
<reference evidence="2 3" key="3">
    <citation type="submission" date="2019-03" db="EMBL/GenBank/DDBJ databases">
        <title>Genomic Encyclopedia of Type Strains, Phase IV (KMG-IV): sequencing the most valuable type-strain genomes for metagenomic binning, comparative biology and taxonomic classification.</title>
        <authorList>
            <person name="Goeker M."/>
        </authorList>
    </citation>
    <scope>NUCLEOTIDE SEQUENCE [LARGE SCALE GENOMIC DNA]</scope>
    <source>
        <strain evidence="2 3">DSM 103236</strain>
    </source>
</reference>
<dbReference type="Pfam" id="PF04493">
    <property type="entry name" value="Endonuclease_5"/>
    <property type="match status" value="1"/>
</dbReference>
<dbReference type="AlphaFoldDB" id="A0A4V2RY84"/>
<dbReference type="OrthoDB" id="2593273at2"/>
<evidence type="ECO:0000313" key="1">
    <source>
        <dbReference type="EMBL" id="GGE70973.1"/>
    </source>
</evidence>
<evidence type="ECO:0000313" key="4">
    <source>
        <dbReference type="Proteomes" id="UP000622648"/>
    </source>
</evidence>
<accession>A0A4V2RY84</accession>
<gene>
    <name evidence="2" type="ORF">EV200_11265</name>
    <name evidence="1" type="ORF">GCM10011413_42170</name>
</gene>
<keyword evidence="2" id="KW-0540">Nuclease</keyword>
<organism evidence="2 3">
    <name type="scientific">Pedobacter psychrotolerans</name>
    <dbReference type="NCBI Taxonomy" id="1843235"/>
    <lineage>
        <taxon>Bacteria</taxon>
        <taxon>Pseudomonadati</taxon>
        <taxon>Bacteroidota</taxon>
        <taxon>Sphingobacteriia</taxon>
        <taxon>Sphingobacteriales</taxon>
        <taxon>Sphingobacteriaceae</taxon>
        <taxon>Pedobacter</taxon>
    </lineage>
</organism>
<dbReference type="GO" id="GO:0006281">
    <property type="term" value="P:DNA repair"/>
    <property type="evidence" value="ECO:0007669"/>
    <property type="project" value="InterPro"/>
</dbReference>
<reference evidence="1" key="4">
    <citation type="submission" date="2024-05" db="EMBL/GenBank/DDBJ databases">
        <authorList>
            <person name="Sun Q."/>
            <person name="Zhou Y."/>
        </authorList>
    </citation>
    <scope>NUCLEOTIDE SEQUENCE</scope>
    <source>
        <strain evidence="1">CGMCC 1.15644</strain>
    </source>
</reference>
<keyword evidence="2" id="KW-0255">Endonuclease</keyword>
<evidence type="ECO:0000313" key="2">
    <source>
        <dbReference type="EMBL" id="TCO18259.1"/>
    </source>
</evidence>
<keyword evidence="4" id="KW-1185">Reference proteome</keyword>
<dbReference type="EMBL" id="SLWO01000012">
    <property type="protein sequence ID" value="TCO18259.1"/>
    <property type="molecule type" value="Genomic_DNA"/>
</dbReference>
<name>A0A4V2RY84_9SPHI</name>
<keyword evidence="2" id="KW-0378">Hydrolase</keyword>
<proteinExistence type="predicted"/>
<comment type="caution">
    <text evidence="2">The sequence shown here is derived from an EMBL/GenBank/DDBJ whole genome shotgun (WGS) entry which is preliminary data.</text>
</comment>
<dbReference type="RefSeq" id="WP_132536443.1">
    <property type="nucleotide sequence ID" value="NZ_BMJO01000011.1"/>
</dbReference>